<dbReference type="AlphaFoldDB" id="A0AAW4FSJ0"/>
<feature type="signal peptide" evidence="1">
    <location>
        <begin position="1"/>
        <end position="27"/>
    </location>
</feature>
<accession>A0AAW4FSJ0</accession>
<proteinExistence type="predicted"/>
<feature type="chain" id="PRO_5043924268" evidence="1">
    <location>
        <begin position="28"/>
        <end position="132"/>
    </location>
</feature>
<sequence>MASKINHVIKPALACLLSAVTCGHVQAQGHDMALRGLLRAAYQNMATTHECRDIIGPSGYVLARAKAANAFRLTGMPTDVAFRAVEKMVRKIEKNATKKTASSSLSECIAMTRQSEGNLRLWQSKIDGSTWR</sequence>
<organism evidence="2 3">
    <name type="scientific">Ensifer canadensis</name>
    <dbReference type="NCBI Taxonomy" id="555315"/>
    <lineage>
        <taxon>Bacteria</taxon>
        <taxon>Pseudomonadati</taxon>
        <taxon>Pseudomonadota</taxon>
        <taxon>Alphaproteobacteria</taxon>
        <taxon>Hyphomicrobiales</taxon>
        <taxon>Rhizobiaceae</taxon>
        <taxon>Sinorhizobium/Ensifer group</taxon>
        <taxon>Ensifer</taxon>
    </lineage>
</organism>
<evidence type="ECO:0000256" key="1">
    <source>
        <dbReference type="SAM" id="SignalP"/>
    </source>
</evidence>
<evidence type="ECO:0000313" key="2">
    <source>
        <dbReference type="EMBL" id="MBM3094323.1"/>
    </source>
</evidence>
<protein>
    <submittedName>
        <fullName evidence="2">Uncharacterized protein</fullName>
    </submittedName>
</protein>
<comment type="caution">
    <text evidence="2">The sequence shown here is derived from an EMBL/GenBank/DDBJ whole genome shotgun (WGS) entry which is preliminary data.</text>
</comment>
<keyword evidence="3" id="KW-1185">Reference proteome</keyword>
<gene>
    <name evidence="2" type="ORF">GFB56_26625</name>
</gene>
<dbReference type="RefSeq" id="WP_203529109.1">
    <property type="nucleotide sequence ID" value="NZ_CP083374.1"/>
</dbReference>
<dbReference type="Proteomes" id="UP000744980">
    <property type="component" value="Unassembled WGS sequence"/>
</dbReference>
<evidence type="ECO:0000313" key="3">
    <source>
        <dbReference type="Proteomes" id="UP000744980"/>
    </source>
</evidence>
<keyword evidence="1" id="KW-0732">Signal</keyword>
<name>A0AAW4FSJ0_9HYPH</name>
<reference evidence="2 3" key="1">
    <citation type="submission" date="2020-01" db="EMBL/GenBank/DDBJ databases">
        <title>Draft genome assembly of Ensifer adhaerens T173.</title>
        <authorList>
            <person name="Craig J.E."/>
            <person name="Stinchcombe J.R."/>
        </authorList>
    </citation>
    <scope>NUCLEOTIDE SEQUENCE [LARGE SCALE GENOMIC DNA]</scope>
    <source>
        <strain evidence="2 3">T173</strain>
    </source>
</reference>
<dbReference type="EMBL" id="WXFA01000024">
    <property type="protein sequence ID" value="MBM3094323.1"/>
    <property type="molecule type" value="Genomic_DNA"/>
</dbReference>